<name>A0ABT3Z4T9_9HYPH</name>
<dbReference type="InterPro" id="IPR043167">
    <property type="entry name" value="LpxI_C_sf"/>
</dbReference>
<keyword evidence="4" id="KW-1185">Reference proteome</keyword>
<dbReference type="EC" id="3.6.1.54" evidence="3"/>
<sequence length="294" mass="30719">MVDAAAVPLIKARLAILAGRGRFPVLVSTSAREIGHDPFIVAIDGEADQDWSGFDHCVLRIGDVAGLSALIRREKIGTLVLAGGIDRRPRIRDLRPTWQSLAAAPSLLRTLLSAGDDQMLRAAIGVLERQGVTVVGAQVVAPGLLGHAGPLGKLGPKPSDQADIAAAEQAALALGRLDVGQGAVAVGGRVIALEGLEGTDLMLERVAALRTAGRLPRSNGGVLVKMCKPDQDERADLPSIGPDTVTNAHAAGLNGIAIEAERALVLERDLLVAEADRLGLFVTGLRSDDKRRTQ</sequence>
<dbReference type="Pfam" id="PF06230">
    <property type="entry name" value="LpxI_C"/>
    <property type="match status" value="1"/>
</dbReference>
<dbReference type="RefSeq" id="WP_267652376.1">
    <property type="nucleotide sequence ID" value="NZ_JAOVZR010000001.1"/>
</dbReference>
<dbReference type="GO" id="GO:0016787">
    <property type="term" value="F:hydrolase activity"/>
    <property type="evidence" value="ECO:0007669"/>
    <property type="project" value="UniProtKB-KW"/>
</dbReference>
<dbReference type="Gene3D" id="3.40.50.20">
    <property type="match status" value="1"/>
</dbReference>
<evidence type="ECO:0000259" key="2">
    <source>
        <dbReference type="Pfam" id="PF17930"/>
    </source>
</evidence>
<evidence type="ECO:0000259" key="1">
    <source>
        <dbReference type="Pfam" id="PF06230"/>
    </source>
</evidence>
<organism evidence="3 4">
    <name type="scientific">Hoeflea algicola</name>
    <dbReference type="NCBI Taxonomy" id="2983763"/>
    <lineage>
        <taxon>Bacteria</taxon>
        <taxon>Pseudomonadati</taxon>
        <taxon>Pseudomonadota</taxon>
        <taxon>Alphaproteobacteria</taxon>
        <taxon>Hyphomicrobiales</taxon>
        <taxon>Rhizobiaceae</taxon>
        <taxon>Hoeflea</taxon>
    </lineage>
</organism>
<dbReference type="EMBL" id="JAOVZR010000001">
    <property type="protein sequence ID" value="MCY0146729.1"/>
    <property type="molecule type" value="Genomic_DNA"/>
</dbReference>
<dbReference type="PANTHER" id="PTHR39962:SF1">
    <property type="entry name" value="LPXI FAMILY PROTEIN"/>
    <property type="match status" value="1"/>
</dbReference>
<accession>A0ABT3Z4T9</accession>
<feature type="domain" description="LpxI N-terminal" evidence="2">
    <location>
        <begin position="13"/>
        <end position="144"/>
    </location>
</feature>
<keyword evidence="3" id="KW-0378">Hydrolase</keyword>
<dbReference type="InterPro" id="IPR053174">
    <property type="entry name" value="LpxI"/>
</dbReference>
<protein>
    <submittedName>
        <fullName evidence="3">UDP-2,3-diacylglucosamine diphosphatase LpxI</fullName>
        <ecNumber evidence="3">3.6.1.54</ecNumber>
    </submittedName>
</protein>
<evidence type="ECO:0000313" key="3">
    <source>
        <dbReference type="EMBL" id="MCY0146729.1"/>
    </source>
</evidence>
<dbReference type="Proteomes" id="UP001073227">
    <property type="component" value="Unassembled WGS sequence"/>
</dbReference>
<proteinExistence type="predicted"/>
<dbReference type="Gene3D" id="3.40.140.80">
    <property type="match status" value="1"/>
</dbReference>
<dbReference type="PANTHER" id="PTHR39962">
    <property type="entry name" value="BLL4848 PROTEIN"/>
    <property type="match status" value="1"/>
</dbReference>
<gene>
    <name evidence="3" type="primary">lpxI</name>
    <name evidence="3" type="ORF">OEG84_03100</name>
</gene>
<comment type="caution">
    <text evidence="3">The sequence shown here is derived from an EMBL/GenBank/DDBJ whole genome shotgun (WGS) entry which is preliminary data.</text>
</comment>
<reference evidence="3" key="1">
    <citation type="submission" date="2022-10" db="EMBL/GenBank/DDBJ databases">
        <title>Hoeflea sp. G2-23, isolated from marine algae.</title>
        <authorList>
            <person name="Kristyanto S."/>
            <person name="Kim J.M."/>
            <person name="Jeon C.O."/>
        </authorList>
    </citation>
    <scope>NUCLEOTIDE SEQUENCE</scope>
    <source>
        <strain evidence="3">G2-23</strain>
    </source>
</reference>
<dbReference type="Pfam" id="PF17930">
    <property type="entry name" value="LpxI_N"/>
    <property type="match status" value="1"/>
</dbReference>
<evidence type="ECO:0000313" key="4">
    <source>
        <dbReference type="Proteomes" id="UP001073227"/>
    </source>
</evidence>
<feature type="domain" description="LpxI C-terminal" evidence="1">
    <location>
        <begin position="148"/>
        <end position="282"/>
    </location>
</feature>
<dbReference type="InterPro" id="IPR010415">
    <property type="entry name" value="LpxI_C"/>
</dbReference>
<dbReference type="InterPro" id="IPR041255">
    <property type="entry name" value="LpxI_N"/>
</dbReference>